<gene>
    <name evidence="3" type="ORF">F0460_08570</name>
</gene>
<proteinExistence type="predicted"/>
<keyword evidence="1" id="KW-0732">Signal</keyword>
<dbReference type="SMART" id="SM00060">
    <property type="entry name" value="FN3"/>
    <property type="match status" value="4"/>
</dbReference>
<dbReference type="InterPro" id="IPR036116">
    <property type="entry name" value="FN3_sf"/>
</dbReference>
<dbReference type="RefSeq" id="WP_150012242.1">
    <property type="nucleotide sequence ID" value="NZ_VWSG01000005.1"/>
</dbReference>
<evidence type="ECO:0000313" key="4">
    <source>
        <dbReference type="Proteomes" id="UP000325141"/>
    </source>
</evidence>
<feature type="domain" description="Fibronectin type-III" evidence="2">
    <location>
        <begin position="751"/>
        <end position="846"/>
    </location>
</feature>
<dbReference type="EMBL" id="VWSG01000005">
    <property type="protein sequence ID" value="KAA5535358.1"/>
    <property type="molecule type" value="Genomic_DNA"/>
</dbReference>
<protein>
    <submittedName>
        <fullName evidence="3">T9SS type A sorting domain-containing protein</fullName>
    </submittedName>
</protein>
<dbReference type="InterPro" id="IPR044023">
    <property type="entry name" value="Ig_7"/>
</dbReference>
<name>A0A5M6CJG6_9FLAO</name>
<feature type="domain" description="Fibronectin type-III" evidence="2">
    <location>
        <begin position="214"/>
        <end position="310"/>
    </location>
</feature>
<feature type="domain" description="Fibronectin type-III" evidence="2">
    <location>
        <begin position="1021"/>
        <end position="1116"/>
    </location>
</feature>
<dbReference type="InterPro" id="IPR013783">
    <property type="entry name" value="Ig-like_fold"/>
</dbReference>
<comment type="caution">
    <text evidence="3">The sequence shown here is derived from an EMBL/GenBank/DDBJ whole genome shotgun (WGS) entry which is preliminary data.</text>
</comment>
<dbReference type="CDD" id="cd00063">
    <property type="entry name" value="FN3"/>
    <property type="match status" value="2"/>
</dbReference>
<keyword evidence="4" id="KW-1185">Reference proteome</keyword>
<organism evidence="3 4">
    <name type="scientific">Paenimyroides baculatum</name>
    <dbReference type="NCBI Taxonomy" id="2608000"/>
    <lineage>
        <taxon>Bacteria</taxon>
        <taxon>Pseudomonadati</taxon>
        <taxon>Bacteroidota</taxon>
        <taxon>Flavobacteriia</taxon>
        <taxon>Flavobacteriales</taxon>
        <taxon>Flavobacteriaceae</taxon>
        <taxon>Paenimyroides</taxon>
    </lineage>
</organism>
<dbReference type="Proteomes" id="UP000325141">
    <property type="component" value="Unassembled WGS sequence"/>
</dbReference>
<dbReference type="NCBIfam" id="TIGR04183">
    <property type="entry name" value="Por_Secre_tail"/>
    <property type="match status" value="1"/>
</dbReference>
<dbReference type="InterPro" id="IPR026444">
    <property type="entry name" value="Secre_tail"/>
</dbReference>
<reference evidence="3 4" key="1">
    <citation type="submission" date="2019-09" db="EMBL/GenBank/DDBJ databases">
        <title>Genome sequence and assembly of Flavobacterium sp.</title>
        <authorList>
            <person name="Chhetri G."/>
        </authorList>
    </citation>
    <scope>NUCLEOTIDE SEQUENCE [LARGE SCALE GENOMIC DNA]</scope>
    <source>
        <strain evidence="3 4">SNL9</strain>
    </source>
</reference>
<dbReference type="Pfam" id="PF19081">
    <property type="entry name" value="Ig_7"/>
    <property type="match status" value="1"/>
</dbReference>
<accession>A0A5M6CJG6</accession>
<dbReference type="InterPro" id="IPR003961">
    <property type="entry name" value="FN3_dom"/>
</dbReference>
<sequence>MKEKINLFQRQISWLLPKAFLILMLLAFNETHSQPPCTAIATNFSENFDTTPTGGTTNPSVPTCWSYIDNMSTTGYGYTATSATTVTSSPNFFRFYRMCSTANVNEDLTLVSPETVNLGNGTKQLRFYATGNSATVTSILEVVSLNGNTSAATATVLATFNITGTSYNEYIVPLPATTDDYFGFRVPHNGSATTNYPYAFIDDVFYEDLETCFFPTNVTVSAITQNTATISWTASIDPNVTTYDYEVRSSGTPGSGTTGLAASGNTTGVTANITGLSPSANYTVYVRSVCGSASTGRWNPVSVSFFTLCGVVTGNFYEGFDTTATGTTSNNNFPNCWSYVDDVTTTGYGYVNAANAQSGSNSYRLYKTNTTANQGQNLILISPETSNLGSGTKQLRFSVRAGTATNVNNLEIVTANGDDANATFTVIRTINVDYVTYQEYIIPLPATTDDYFGFRLAHNGTTTLSTIHLDDIYYEDLSDCFFPTALTVGNITQTGADLSWTTSVSTSVTSYEYEVRSSGAPGSGTVGLDATGIVTGTSTTVTGLSPSLEYTVYIRSICGTTEGIWNPVSQTFNTLCGVVTGNLYENFDTTAAGSTSNATYPNCWSYIDDVTSTGYGYVLNSTTYAQSPTQSFRLYRTNSTTNAAEDLVLISPETDNLGNGTKQLRFSVRSYLTSYTNKLEIISISDNTTTLNATVLATIYKDDTSYQEYIVPLPATTDDYFAFRMAYNGVTAASSVVIDDVYYEDLSPCIFPMNIKTSAITGNTATISWDASLATGVTGYEYEIRTSGDAGSGAVGLKTSGTVTGTSVNIIGLDPATQYFVYVRSICGSTNGIWTTFPVNFYTLCGIVTGNFYEGFDTTETGTTTNNNFPYCWSYVDEVVSTGYGYVNAVNAQSPSNSYRMYRTNTVANQGQNLRLISPETDNLGNGNWVKQVRFSVRGTSTSPQILEVFTANGTTSAANFTVLDTIIINSTTYQEYTVYLPQTTDDFFGFNLPHNGTTIAGTVHIDDVYYENTPSCKPVLSKDIILNNVSKNGAAISWIDNMNLSSVSYMVEVREIGNPGDPGASFIGTTAPGVTTINATALNPNTKYSVYVKVLCSATDESIWTYGEDLQTLCDYPDFVSYTTSLDLCGSQKAVLDAVLTDQTAEAAWYDTENDILPLYIGQNFVSDNDVTQDRSFWLRSRKLVTDSDVQIGDGTLTASGNQTFLYHLWGGYKHQYIFTAAELSATGLTAGPITALKFDVVTVGTPNRNDFSISLGTTTQTAATTTHIDNNNLSQVYSNVSETFAVGIKTFTFTTPYLWDGVSNIVVQIVWSNQNTGGGSTGGSGALRYHTTDINMNTYTWADNRTAAEFISTLTGNVNGSGGTSTNSGRPNTVFVGVAGCISPAIEIPITVAPKPAFELSTDKVISCDGDISSPVTITTNLGGYDTFVWTPSTGVSGDEVNGWTFNTNQEQEYTLTASQSNGICEQIKTVLVISGVKPEPNPNLATVHDVCKNTVTELNVLESLPNSATIGNLTTTTAPTSEVSAFVQSSAYSKQQYIYRAAELQTQGLTTAGYITELAFETINSGSSMTNDNYAVKMMLSPNTTFPDNNFVDGNFHTVYSATTHTHTFQGAQNIVLDHPFYWDGQSNIIVQITQQGTGGGNNAESYFTSATGNVGIYNSGATDADPVSGTTTTNRLDLKFSFEQSTATWSPVSNLYLDAATTIPYTSGTNALTVYSISSLGGTNVYTALLTAPSGCSTSVDYTINVADVGTPVVQGQTFCEATPVTNVVVTGHQGATLVFYNDATATTPITTISQTGTYYVEAVLGSCKSARIPFTATITPLGLPTATFTQVICGTGTIADLTATGINGSQINWYDSATSTTVLPSTQPLVDNTTYYAAQQLGNCESGRIAILVSINTTALPTLTPQTITVCGDLTYGSVDLNQISGSDLLWYPSATSQTPIPNTDAIVSGTYYVSQKLNNCESGRAQITVTSAQSNVPAPTAGVQNICGSGTVAQLSANILPNAIALWYSDATSTTPLQLTDVLVNGTYYLAQQEDNCISPKIPVAVRVISTVAPAVSPFVLCEGSTVADLDLPVTSGTSYKWYINSTSTTELPLTDILNSGYYFVVRVENGCESGKTQVQVTINSRPEGPVGASPQTFTDYAEISNLIMDEPNVIWYITYDDAINGINPLNQDMPLVDGTTYYAVIIGANGCPSLPTPIETIIVLGVNDFDLSKLKYYPNPVNDLLTITYTDAITNVEVFDLNGRLVITRNFDNQTVQLDFSNLSSGTYMLNIKTKENSQFVKIVRK</sequence>
<evidence type="ECO:0000313" key="3">
    <source>
        <dbReference type="EMBL" id="KAA5535358.1"/>
    </source>
</evidence>
<feature type="domain" description="Fibronectin type-III" evidence="2">
    <location>
        <begin position="482"/>
        <end position="577"/>
    </location>
</feature>
<evidence type="ECO:0000256" key="1">
    <source>
        <dbReference type="ARBA" id="ARBA00022729"/>
    </source>
</evidence>
<dbReference type="PROSITE" id="PS50853">
    <property type="entry name" value="FN3"/>
    <property type="match status" value="4"/>
</dbReference>
<dbReference type="Pfam" id="PF00041">
    <property type="entry name" value="fn3"/>
    <property type="match status" value="3"/>
</dbReference>
<dbReference type="SUPFAM" id="SSF49265">
    <property type="entry name" value="Fibronectin type III"/>
    <property type="match status" value="2"/>
</dbReference>
<evidence type="ECO:0000259" key="2">
    <source>
        <dbReference type="PROSITE" id="PS50853"/>
    </source>
</evidence>
<dbReference type="Gene3D" id="2.60.40.10">
    <property type="entry name" value="Immunoglobulins"/>
    <property type="match status" value="4"/>
</dbReference>
<dbReference type="Pfam" id="PF18962">
    <property type="entry name" value="Por_Secre_tail"/>
    <property type="match status" value="1"/>
</dbReference>